<feature type="compositionally biased region" description="Basic and acidic residues" evidence="1">
    <location>
        <begin position="40"/>
        <end position="50"/>
    </location>
</feature>
<evidence type="ECO:0000313" key="2">
    <source>
        <dbReference type="EMBL" id="SNQ45290.1"/>
    </source>
</evidence>
<dbReference type="EMBL" id="FZMO01000001">
    <property type="protein sequence ID" value="SNQ45290.1"/>
    <property type="molecule type" value="Genomic_DNA"/>
</dbReference>
<feature type="region of interest" description="Disordered" evidence="1">
    <location>
        <begin position="1"/>
        <end position="70"/>
    </location>
</feature>
<name>A0A2I2KHY9_9ACTN</name>
<reference evidence="2 3" key="1">
    <citation type="submission" date="2017-06" db="EMBL/GenBank/DDBJ databases">
        <authorList>
            <person name="Kim H.J."/>
            <person name="Triplett B.A."/>
        </authorList>
    </citation>
    <scope>NUCLEOTIDE SEQUENCE [LARGE SCALE GENOMIC DNA]</scope>
    <source>
        <strain evidence="2">FRACA_ARgP5</strain>
    </source>
</reference>
<accession>A0A2I2KHY9</accession>
<feature type="compositionally biased region" description="Low complexity" evidence="1">
    <location>
        <begin position="322"/>
        <end position="335"/>
    </location>
</feature>
<gene>
    <name evidence="2" type="ORF">FRACA_10049</name>
</gene>
<protein>
    <submittedName>
        <fullName evidence="2">Uncharacterized protein</fullName>
    </submittedName>
</protein>
<feature type="region of interest" description="Disordered" evidence="1">
    <location>
        <begin position="149"/>
        <end position="186"/>
    </location>
</feature>
<keyword evidence="3" id="KW-1185">Reference proteome</keyword>
<sequence length="335" mass="37830">MSRTSSEQGEIHGSRRRCRTEVLRRVRESGRQQSPALPDTGDRLRERPADRAVPPGRRRQRDRLSDAVEAEHLRGDRLQDPFSDRGRRRGLCRAQRLLPLPSRNLPHNRRSRVVGLLEMGRGRRQDRPMARLLRRDEQPERAGRVLAGVPDIPRARPGGSGVVRDRPRGAVQSGQRLAKRTRRARTRSRPDLWLGLHGDSSTGLRTACNAMGGFGAFRFATSSSDKWQAARDRARVGIHRREWREADGADLEAIDFDDRAAIRADAPVRGQPGGRGRPGCGTGPAVLERAHIVLGRANWNYFVVSDQRRPRPTRISGRRSSRWPSRGGRPWSTRT</sequence>
<proteinExistence type="predicted"/>
<feature type="region of interest" description="Disordered" evidence="1">
    <location>
        <begin position="310"/>
        <end position="335"/>
    </location>
</feature>
<evidence type="ECO:0000256" key="1">
    <source>
        <dbReference type="SAM" id="MobiDB-lite"/>
    </source>
</evidence>
<feature type="compositionally biased region" description="Basic residues" evidence="1">
    <location>
        <begin position="310"/>
        <end position="321"/>
    </location>
</feature>
<feature type="compositionally biased region" description="Basic and acidic residues" evidence="1">
    <location>
        <begin position="9"/>
        <end position="30"/>
    </location>
</feature>
<organism evidence="2 3">
    <name type="scientific">Frankia canadensis</name>
    <dbReference type="NCBI Taxonomy" id="1836972"/>
    <lineage>
        <taxon>Bacteria</taxon>
        <taxon>Bacillati</taxon>
        <taxon>Actinomycetota</taxon>
        <taxon>Actinomycetes</taxon>
        <taxon>Frankiales</taxon>
        <taxon>Frankiaceae</taxon>
        <taxon>Frankia</taxon>
    </lineage>
</organism>
<dbReference type="Proteomes" id="UP000234331">
    <property type="component" value="Unassembled WGS sequence"/>
</dbReference>
<dbReference type="AlphaFoldDB" id="A0A2I2KHY9"/>
<evidence type="ECO:0000313" key="3">
    <source>
        <dbReference type="Proteomes" id="UP000234331"/>
    </source>
</evidence>
<feature type="compositionally biased region" description="Basic residues" evidence="1">
    <location>
        <begin position="177"/>
        <end position="186"/>
    </location>
</feature>